<feature type="compositionally biased region" description="Low complexity" evidence="2">
    <location>
        <begin position="567"/>
        <end position="576"/>
    </location>
</feature>
<sequence>MGRWGPMVSHAGNPLQCLDEDSRDYSRYEILTKYNEGRYSALYIVAKQTCSDNEETLDKFLYAMKVGLRKESVNTILRFKRELAVLRELRNAGVFHTPCLYDSGRVCERYYIVMTLFDRNLEKLKECIKGNLRPSTIYYLASEALAAIEEVHAIGYIHRDIKPTNFCIGIYAAAARLYLVDFGEAVKNGKNIKYGVPDAFSLPYWAIDSHKKAAANPRVDLEAWFYTFAELQCPNLLTWKRCHVESDVLSAKTKFWAELETSVAGCSPQFTEAAKIIAKLHDKVDYEALKRLMEEGKTTNLKGAPLTLEWVKVMPKGLPKRAKPAAPPDPNRSNKSLGSKKAFSASPKRKQSAEDDKNSQAEEWHLSSTLMQKLRLRPKKGRKFFPFSGSSTASSGSSETSSDVSKKSEKVEAAGKLADEPKETLFQRLSLRKKRKPKQAAEAQQTHTSELPPPYATSGVDSKAGTVTIQAKPEPERKSETTPNLIQLLSFRGKKKSSDDRKDKESKNASAPASSSISKEAEKRNEEKGEVDVDPGKQVAPQSQPPKKEETFFQMISRRIRKKKRSTSTATTQSTSGSAEKISQGSGSAISGKSRVSEDAAKSSTGSKQEPSSAAPAETPVSKQATSCTDKKCSAESTVKKEKVSSKTTSGEATSVPKAAPPEKGKKAEEDTKSDNKGLTVAADTKGAQGSKEKSSQPIVVPTANEGEKSQRRGLIDRLRSLKKKASNSDRQLKGAPSISTTSSETKKSQEINKDTETRSVRDKMKKKAKGIWKKFMKKKDTESSEEGSKGSAENA</sequence>
<dbReference type="SMART" id="SM00220">
    <property type="entry name" value="S_TKc"/>
    <property type="match status" value="1"/>
</dbReference>
<dbReference type="Gene3D" id="1.10.510.10">
    <property type="entry name" value="Transferase(Phosphotransferase) domain 1"/>
    <property type="match status" value="1"/>
</dbReference>
<feature type="region of interest" description="Disordered" evidence="2">
    <location>
        <begin position="318"/>
        <end position="364"/>
    </location>
</feature>
<dbReference type="InterPro" id="IPR008271">
    <property type="entry name" value="Ser/Thr_kinase_AS"/>
</dbReference>
<proteinExistence type="predicted"/>
<feature type="compositionally biased region" description="Polar residues" evidence="2">
    <location>
        <begin position="577"/>
        <end position="591"/>
    </location>
</feature>
<feature type="compositionally biased region" description="Basic residues" evidence="2">
    <location>
        <begin position="764"/>
        <end position="778"/>
    </location>
</feature>
<dbReference type="Pfam" id="PF00069">
    <property type="entry name" value="Pkinase"/>
    <property type="match status" value="1"/>
</dbReference>
<evidence type="ECO:0000313" key="5">
    <source>
        <dbReference type="Proteomes" id="UP000053660"/>
    </source>
</evidence>
<dbReference type="InterPro" id="IPR000719">
    <property type="entry name" value="Prot_kinase_dom"/>
</dbReference>
<feature type="compositionally biased region" description="Basic and acidic residues" evidence="2">
    <location>
        <begin position="351"/>
        <end position="364"/>
    </location>
</feature>
<accession>A0A0B1TQW3</accession>
<name>A0A0B1TQW3_OESDE</name>
<dbReference type="GO" id="GO:0005524">
    <property type="term" value="F:ATP binding"/>
    <property type="evidence" value="ECO:0007669"/>
    <property type="project" value="InterPro"/>
</dbReference>
<feature type="compositionally biased region" description="Low complexity" evidence="2">
    <location>
        <begin position="388"/>
        <end position="403"/>
    </location>
</feature>
<feature type="compositionally biased region" description="Basic and acidic residues" evidence="2">
    <location>
        <begin position="706"/>
        <end position="720"/>
    </location>
</feature>
<feature type="compositionally biased region" description="Polar residues" evidence="2">
    <location>
        <begin position="602"/>
        <end position="612"/>
    </location>
</feature>
<dbReference type="SUPFAM" id="SSF56112">
    <property type="entry name" value="Protein kinase-like (PK-like)"/>
    <property type="match status" value="1"/>
</dbReference>
<dbReference type="EMBL" id="KN549344">
    <property type="protein sequence ID" value="KHJ98192.1"/>
    <property type="molecule type" value="Genomic_DNA"/>
</dbReference>
<evidence type="ECO:0000256" key="2">
    <source>
        <dbReference type="SAM" id="MobiDB-lite"/>
    </source>
</evidence>
<dbReference type="AlphaFoldDB" id="A0A0B1TQW3"/>
<feature type="region of interest" description="Disordered" evidence="2">
    <location>
        <begin position="386"/>
        <end position="796"/>
    </location>
</feature>
<feature type="compositionally biased region" description="Polar residues" evidence="2">
    <location>
        <begin position="508"/>
        <end position="518"/>
    </location>
</feature>
<dbReference type="Proteomes" id="UP000053660">
    <property type="component" value="Unassembled WGS sequence"/>
</dbReference>
<dbReference type="OrthoDB" id="2687620at2759"/>
<dbReference type="PROSITE" id="PS50011">
    <property type="entry name" value="PROTEIN_KINASE_DOM"/>
    <property type="match status" value="1"/>
</dbReference>
<organism evidence="4 5">
    <name type="scientific">Oesophagostomum dentatum</name>
    <name type="common">Nodular worm</name>
    <dbReference type="NCBI Taxonomy" id="61180"/>
    <lineage>
        <taxon>Eukaryota</taxon>
        <taxon>Metazoa</taxon>
        <taxon>Ecdysozoa</taxon>
        <taxon>Nematoda</taxon>
        <taxon>Chromadorea</taxon>
        <taxon>Rhabditida</taxon>
        <taxon>Rhabditina</taxon>
        <taxon>Rhabditomorpha</taxon>
        <taxon>Strongyloidea</taxon>
        <taxon>Strongylidae</taxon>
        <taxon>Oesophagostomum</taxon>
    </lineage>
</organism>
<dbReference type="InterPro" id="IPR050235">
    <property type="entry name" value="CK1_Ser-Thr_kinase"/>
</dbReference>
<protein>
    <recommendedName>
        <fullName evidence="1">non-specific serine/threonine protein kinase</fullName>
        <ecNumber evidence="1">2.7.11.1</ecNumber>
    </recommendedName>
</protein>
<feature type="compositionally biased region" description="Basic and acidic residues" evidence="2">
    <location>
        <begin position="519"/>
        <end position="535"/>
    </location>
</feature>
<feature type="domain" description="Protein kinase" evidence="3">
    <location>
        <begin position="28"/>
        <end position="450"/>
    </location>
</feature>
<dbReference type="GO" id="GO:0004674">
    <property type="term" value="F:protein serine/threonine kinase activity"/>
    <property type="evidence" value="ECO:0007669"/>
    <property type="project" value="UniProtKB-EC"/>
</dbReference>
<feature type="compositionally biased region" description="Basic and acidic residues" evidence="2">
    <location>
        <begin position="404"/>
        <end position="425"/>
    </location>
</feature>
<dbReference type="PROSITE" id="PS00108">
    <property type="entry name" value="PROTEIN_KINASE_ST"/>
    <property type="match status" value="1"/>
</dbReference>
<reference evidence="4 5" key="1">
    <citation type="submission" date="2014-03" db="EMBL/GenBank/DDBJ databases">
        <title>Draft genome of the hookworm Oesophagostomum dentatum.</title>
        <authorList>
            <person name="Mitreva M."/>
        </authorList>
    </citation>
    <scope>NUCLEOTIDE SEQUENCE [LARGE SCALE GENOMIC DNA]</scope>
    <source>
        <strain evidence="4 5">OD-Hann</strain>
    </source>
</reference>
<feature type="compositionally biased region" description="Basic and acidic residues" evidence="2">
    <location>
        <begin position="661"/>
        <end position="676"/>
    </location>
</feature>
<evidence type="ECO:0000256" key="1">
    <source>
        <dbReference type="ARBA" id="ARBA00012513"/>
    </source>
</evidence>
<evidence type="ECO:0000259" key="3">
    <source>
        <dbReference type="PROSITE" id="PS50011"/>
    </source>
</evidence>
<feature type="compositionally biased region" description="Basic and acidic residues" evidence="2">
    <location>
        <begin position="779"/>
        <end position="789"/>
    </location>
</feature>
<gene>
    <name evidence="4" type="ORF">OESDEN_01822</name>
</gene>
<dbReference type="PANTHER" id="PTHR11909">
    <property type="entry name" value="CASEIN KINASE-RELATED"/>
    <property type="match status" value="1"/>
</dbReference>
<feature type="compositionally biased region" description="Basic and acidic residues" evidence="2">
    <location>
        <begin position="745"/>
        <end position="763"/>
    </location>
</feature>
<evidence type="ECO:0000313" key="4">
    <source>
        <dbReference type="EMBL" id="KHJ98192.1"/>
    </source>
</evidence>
<feature type="compositionally biased region" description="Basic and acidic residues" evidence="2">
    <location>
        <begin position="496"/>
        <end position="507"/>
    </location>
</feature>
<feature type="compositionally biased region" description="Basic and acidic residues" evidence="2">
    <location>
        <begin position="629"/>
        <end position="645"/>
    </location>
</feature>
<dbReference type="InterPro" id="IPR011009">
    <property type="entry name" value="Kinase-like_dom_sf"/>
</dbReference>
<dbReference type="EC" id="2.7.11.1" evidence="1"/>
<keyword evidence="5" id="KW-1185">Reference proteome</keyword>